<feature type="region of interest" description="Disordered" evidence="3">
    <location>
        <begin position="1"/>
        <end position="73"/>
    </location>
</feature>
<dbReference type="PROSITE" id="PS50103">
    <property type="entry name" value="ZF_C3H1"/>
    <property type="match status" value="1"/>
</dbReference>
<accession>A0A6A6RHT2</accession>
<dbReference type="EMBL" id="MU006814">
    <property type="protein sequence ID" value="KAF2634800.1"/>
    <property type="molecule type" value="Genomic_DNA"/>
</dbReference>
<feature type="compositionally biased region" description="Basic and acidic residues" evidence="3">
    <location>
        <begin position="15"/>
        <end position="27"/>
    </location>
</feature>
<feature type="coiled-coil region" evidence="2">
    <location>
        <begin position="144"/>
        <end position="185"/>
    </location>
</feature>
<evidence type="ECO:0000256" key="1">
    <source>
        <dbReference type="PROSITE-ProRule" id="PRU00723"/>
    </source>
</evidence>
<feature type="compositionally biased region" description="Basic and acidic residues" evidence="3">
    <location>
        <begin position="35"/>
        <end position="48"/>
    </location>
</feature>
<dbReference type="OrthoDB" id="1918685at2759"/>
<keyword evidence="1" id="KW-0479">Metal-binding</keyword>
<dbReference type="AlphaFoldDB" id="A0A6A6RHT2"/>
<name>A0A6A6RHT2_9PLEO</name>
<evidence type="ECO:0000256" key="3">
    <source>
        <dbReference type="SAM" id="MobiDB-lite"/>
    </source>
</evidence>
<dbReference type="InterPro" id="IPR000571">
    <property type="entry name" value="Znf_CCCH"/>
</dbReference>
<dbReference type="Proteomes" id="UP000799753">
    <property type="component" value="Unassembled WGS sequence"/>
</dbReference>
<feature type="zinc finger region" description="C3H1-type" evidence="1">
    <location>
        <begin position="77"/>
        <end position="106"/>
    </location>
</feature>
<gene>
    <name evidence="5" type="ORF">P280DRAFT_212227</name>
</gene>
<evidence type="ECO:0000313" key="6">
    <source>
        <dbReference type="Proteomes" id="UP000799753"/>
    </source>
</evidence>
<keyword evidence="6" id="KW-1185">Reference proteome</keyword>
<protein>
    <recommendedName>
        <fullName evidence="4">C3H1-type domain-containing protein</fullName>
    </recommendedName>
</protein>
<dbReference type="GO" id="GO:0008270">
    <property type="term" value="F:zinc ion binding"/>
    <property type="evidence" value="ECO:0007669"/>
    <property type="project" value="UniProtKB-KW"/>
</dbReference>
<sequence length="222" mass="25220">MPTDHYHPARSVQSYDHRPFPEHDRSFVRRKRARDRSPVDQHNDERLYRSRSRHRANPAPRPGRDGQPGDVTLPKNFAKPLTCFFWSNNGRCSKRDQDCAYAHWNTGHLAEPPITVAAGIGFGSVAGKKARELASDTYTSSGDIEEREAALKHKEEELERREKALVSSKELLEKLKVKETQLEAREKALVEMAAETNTWVCAKCGHHGECPIIALILSSHIY</sequence>
<organism evidence="5 6">
    <name type="scientific">Massarina eburnea CBS 473.64</name>
    <dbReference type="NCBI Taxonomy" id="1395130"/>
    <lineage>
        <taxon>Eukaryota</taxon>
        <taxon>Fungi</taxon>
        <taxon>Dikarya</taxon>
        <taxon>Ascomycota</taxon>
        <taxon>Pezizomycotina</taxon>
        <taxon>Dothideomycetes</taxon>
        <taxon>Pleosporomycetidae</taxon>
        <taxon>Pleosporales</taxon>
        <taxon>Massarineae</taxon>
        <taxon>Massarinaceae</taxon>
        <taxon>Massarina</taxon>
    </lineage>
</organism>
<reference evidence="5" key="1">
    <citation type="journal article" date="2020" name="Stud. Mycol.">
        <title>101 Dothideomycetes genomes: a test case for predicting lifestyles and emergence of pathogens.</title>
        <authorList>
            <person name="Haridas S."/>
            <person name="Albert R."/>
            <person name="Binder M."/>
            <person name="Bloem J."/>
            <person name="Labutti K."/>
            <person name="Salamov A."/>
            <person name="Andreopoulos B."/>
            <person name="Baker S."/>
            <person name="Barry K."/>
            <person name="Bills G."/>
            <person name="Bluhm B."/>
            <person name="Cannon C."/>
            <person name="Castanera R."/>
            <person name="Culley D."/>
            <person name="Daum C."/>
            <person name="Ezra D."/>
            <person name="Gonzalez J."/>
            <person name="Henrissat B."/>
            <person name="Kuo A."/>
            <person name="Liang C."/>
            <person name="Lipzen A."/>
            <person name="Lutzoni F."/>
            <person name="Magnuson J."/>
            <person name="Mondo S."/>
            <person name="Nolan M."/>
            <person name="Ohm R."/>
            <person name="Pangilinan J."/>
            <person name="Park H.-J."/>
            <person name="Ramirez L."/>
            <person name="Alfaro M."/>
            <person name="Sun H."/>
            <person name="Tritt A."/>
            <person name="Yoshinaga Y."/>
            <person name="Zwiers L.-H."/>
            <person name="Turgeon B."/>
            <person name="Goodwin S."/>
            <person name="Spatafora J."/>
            <person name="Crous P."/>
            <person name="Grigoriev I."/>
        </authorList>
    </citation>
    <scope>NUCLEOTIDE SEQUENCE</scope>
    <source>
        <strain evidence="5">CBS 473.64</strain>
    </source>
</reference>
<proteinExistence type="predicted"/>
<evidence type="ECO:0000259" key="4">
    <source>
        <dbReference type="PROSITE" id="PS50103"/>
    </source>
</evidence>
<keyword evidence="2" id="KW-0175">Coiled coil</keyword>
<evidence type="ECO:0000256" key="2">
    <source>
        <dbReference type="SAM" id="Coils"/>
    </source>
</evidence>
<feature type="domain" description="C3H1-type" evidence="4">
    <location>
        <begin position="77"/>
        <end position="106"/>
    </location>
</feature>
<evidence type="ECO:0000313" key="5">
    <source>
        <dbReference type="EMBL" id="KAF2634800.1"/>
    </source>
</evidence>
<keyword evidence="1" id="KW-0862">Zinc</keyword>
<keyword evidence="1" id="KW-0863">Zinc-finger</keyword>